<dbReference type="PANTHER" id="PTHR10845:SF192">
    <property type="entry name" value="DOUBLE HIT, ISOFORM B"/>
    <property type="match status" value="1"/>
</dbReference>
<dbReference type="GeneID" id="66058924"/>
<dbReference type="CTD" id="66058924"/>
<dbReference type="SUPFAM" id="SSF48097">
    <property type="entry name" value="Regulator of G-protein signaling, RGS"/>
    <property type="match status" value="1"/>
</dbReference>
<evidence type="ECO:0000313" key="3">
    <source>
        <dbReference type="Proteomes" id="UP000006672"/>
    </source>
</evidence>
<name>A0A4E9FK12_BRUMA</name>
<dbReference type="STRING" id="6279.A0A5S6PDZ2"/>
<dbReference type="PRINTS" id="PR01301">
    <property type="entry name" value="RGSPROTEIN"/>
</dbReference>
<dbReference type="FunFam" id="1.10.167.10:FF:000001">
    <property type="entry name" value="Putative regulator of g-protein signaling 12"/>
    <property type="match status" value="1"/>
</dbReference>
<dbReference type="WBParaSite" id="Bm17666.1">
    <property type="protein sequence ID" value="Bm17666.1"/>
    <property type="gene ID" value="WBGene00268808"/>
</dbReference>
<feature type="domain" description="RGS" evidence="1">
    <location>
        <begin position="21"/>
        <end position="137"/>
    </location>
</feature>
<dbReference type="Gene3D" id="1.10.167.10">
    <property type="entry name" value="Regulator of G-protein Signalling 4, domain 2"/>
    <property type="match status" value="1"/>
</dbReference>
<evidence type="ECO:0000313" key="2">
    <source>
        <dbReference type="EMBL" id="VIO97057.1"/>
    </source>
</evidence>
<dbReference type="Proteomes" id="UP000006672">
    <property type="component" value="Unassembled WGS sequence"/>
</dbReference>
<reference evidence="4" key="3">
    <citation type="submission" date="2019-12" db="UniProtKB">
        <authorList>
            <consortium name="WormBaseParasite"/>
        </authorList>
    </citation>
    <scope>IDENTIFICATION</scope>
</reference>
<proteinExistence type="predicted"/>
<dbReference type="InterPro" id="IPR024066">
    <property type="entry name" value="RGS_subdom1/3"/>
</dbReference>
<dbReference type="AlphaFoldDB" id="A0A4E9FK12"/>
<organism evidence="2">
    <name type="scientific">Brugia malayi</name>
    <name type="common">Filarial nematode worm</name>
    <dbReference type="NCBI Taxonomy" id="6279"/>
    <lineage>
        <taxon>Eukaryota</taxon>
        <taxon>Metazoa</taxon>
        <taxon>Ecdysozoa</taxon>
        <taxon>Nematoda</taxon>
        <taxon>Chromadorea</taxon>
        <taxon>Rhabditida</taxon>
        <taxon>Spirurina</taxon>
        <taxon>Spiruromorpha</taxon>
        <taxon>Filarioidea</taxon>
        <taxon>Onchocercidae</taxon>
        <taxon>Brugia</taxon>
    </lineage>
</organism>
<dbReference type="RefSeq" id="XP_042936787.1">
    <property type="nucleotide sequence ID" value="XM_043080853.1"/>
</dbReference>
<dbReference type="SMART" id="SM00315">
    <property type="entry name" value="RGS"/>
    <property type="match status" value="1"/>
</dbReference>
<dbReference type="Pfam" id="PF00615">
    <property type="entry name" value="RGS"/>
    <property type="match status" value="1"/>
</dbReference>
<dbReference type="InterPro" id="IPR016137">
    <property type="entry name" value="RGS"/>
</dbReference>
<dbReference type="InterPro" id="IPR044926">
    <property type="entry name" value="RGS_subdomain_2"/>
</dbReference>
<evidence type="ECO:0000313" key="4">
    <source>
        <dbReference type="WBParaSite" id="Bm17666.1"/>
    </source>
</evidence>
<dbReference type="PROSITE" id="PS50132">
    <property type="entry name" value="RGS"/>
    <property type="match status" value="1"/>
</dbReference>
<protein>
    <submittedName>
        <fullName evidence="4">RGS domain-containing protein</fullName>
    </submittedName>
</protein>
<accession>A0A4E9FK12</accession>
<accession>A0A5S6PDZ2</accession>
<dbReference type="EMBL" id="CAAKNF010000194">
    <property type="protein sequence ID" value="VIO97057.1"/>
    <property type="molecule type" value="Genomic_DNA"/>
</dbReference>
<evidence type="ECO:0000259" key="1">
    <source>
        <dbReference type="PROSITE" id="PS50132"/>
    </source>
</evidence>
<dbReference type="Gene3D" id="1.10.196.10">
    <property type="match status" value="1"/>
</dbReference>
<dbReference type="OrthoDB" id="10266999at2759"/>
<dbReference type="InterPro" id="IPR036305">
    <property type="entry name" value="RGS_sf"/>
</dbReference>
<sequence length="146" mass="17185">MLIYCVICRVSFEEVCAWRTSFDCLMKHRSGQKYFAEFLKGEFSDENILFWQACEELKHEVNQKKIAEKARIIYEDFISILSAKEVSLDSNVREAINNSMIHPTVHTFDEAQSQIYTLMQRDSYPRFIASALYKKILDSYGQMEEL</sequence>
<gene>
    <name evidence="2 4" type="primary">Bm17666</name>
    <name evidence="2" type="ORF">BM_BM17666</name>
</gene>
<reference evidence="2" key="2">
    <citation type="submission" date="2019-04" db="EMBL/GenBank/DDBJ databases">
        <authorList>
            <person name="Howe K."/>
            <person name="Paulini M."/>
            <person name="Williams G."/>
        </authorList>
    </citation>
    <scope>NUCLEOTIDE SEQUENCE [LARGE SCALE GENOMIC DNA]</scope>
    <source>
        <strain evidence="2">FR3</strain>
    </source>
</reference>
<dbReference type="KEGG" id="bmy:BM_BM17666"/>
<keyword evidence="3" id="KW-1185">Reference proteome</keyword>
<reference evidence="3" key="1">
    <citation type="journal article" date="2007" name="Science">
        <title>Draft genome of the filarial nematode parasite Brugia malayi.</title>
        <authorList>
            <person name="Ghedin E."/>
            <person name="Wang S."/>
            <person name="Spiro D."/>
            <person name="Caler E."/>
            <person name="Zhao Q."/>
            <person name="Crabtree J."/>
            <person name="Allen J.E."/>
            <person name="Delcher A.L."/>
            <person name="Guiliano D.B."/>
            <person name="Miranda-Saavedra D."/>
            <person name="Angiuoli S.V."/>
            <person name="Creasy T."/>
            <person name="Amedeo P."/>
            <person name="Haas B."/>
            <person name="El-Sayed N.M."/>
            <person name="Wortman J.R."/>
            <person name="Feldblyum T."/>
            <person name="Tallon L."/>
            <person name="Schatz M."/>
            <person name="Shumway M."/>
            <person name="Koo H."/>
            <person name="Salzberg S.L."/>
            <person name="Schobel S."/>
            <person name="Pertea M."/>
            <person name="Pop M."/>
            <person name="White O."/>
            <person name="Barton G.J."/>
            <person name="Carlow C.K."/>
            <person name="Crawford M.J."/>
            <person name="Daub J."/>
            <person name="Dimmic M.W."/>
            <person name="Estes C.F."/>
            <person name="Foster J.M."/>
            <person name="Ganatra M."/>
            <person name="Gregory W.F."/>
            <person name="Johnson N.M."/>
            <person name="Jin J."/>
            <person name="Komuniecki R."/>
            <person name="Korf I."/>
            <person name="Kumar S."/>
            <person name="Laney S."/>
            <person name="Li B.W."/>
            <person name="Li W."/>
            <person name="Lindblom T.H."/>
            <person name="Lustigman S."/>
            <person name="Ma D."/>
            <person name="Maina C.V."/>
            <person name="Martin D.M."/>
            <person name="McCarter J.P."/>
            <person name="McReynolds L."/>
            <person name="Mitreva M."/>
            <person name="Nutman T.B."/>
            <person name="Parkinson J."/>
            <person name="Peregrin-Alvarez J.M."/>
            <person name="Poole C."/>
            <person name="Ren Q."/>
            <person name="Saunders L."/>
            <person name="Sluder A.E."/>
            <person name="Smith K."/>
            <person name="Stanke M."/>
            <person name="Unnasch T.R."/>
            <person name="Ware J."/>
            <person name="Wei A.D."/>
            <person name="Weil G."/>
            <person name="Williams D.J."/>
            <person name="Zhang Y."/>
            <person name="Williams S.A."/>
            <person name="Fraser-Liggett C."/>
            <person name="Slatko B."/>
            <person name="Blaxter M.L."/>
            <person name="Scott A.L."/>
        </authorList>
    </citation>
    <scope>NUCLEOTIDE SEQUENCE</scope>
    <source>
        <strain evidence="3">FR3</strain>
    </source>
</reference>
<dbReference type="PANTHER" id="PTHR10845">
    <property type="entry name" value="REGULATOR OF G PROTEIN SIGNALING"/>
    <property type="match status" value="1"/>
</dbReference>